<keyword evidence="3" id="KW-1185">Reference proteome</keyword>
<accession>A0AAV1JG54</accession>
<evidence type="ECO:0000313" key="2">
    <source>
        <dbReference type="EMBL" id="CAK1548505.1"/>
    </source>
</evidence>
<dbReference type="Proteomes" id="UP001497472">
    <property type="component" value="Unassembled WGS sequence"/>
</dbReference>
<reference evidence="2 3" key="1">
    <citation type="submission" date="2023-11" db="EMBL/GenBank/DDBJ databases">
        <authorList>
            <person name="Okamura Y."/>
        </authorList>
    </citation>
    <scope>NUCLEOTIDE SEQUENCE [LARGE SCALE GENOMIC DNA]</scope>
</reference>
<comment type="caution">
    <text evidence="2">The sequence shown here is derived from an EMBL/GenBank/DDBJ whole genome shotgun (WGS) entry which is preliminary data.</text>
</comment>
<protein>
    <submittedName>
        <fullName evidence="2">Uncharacterized protein</fullName>
    </submittedName>
</protein>
<proteinExistence type="predicted"/>
<feature type="region of interest" description="Disordered" evidence="1">
    <location>
        <begin position="27"/>
        <end position="60"/>
    </location>
</feature>
<sequence>MADTRSREKRTEDVPVEIEAARAMQVGREGDGRGRAAVRNKAPSGNRHNTGLQPGRRAIPSQIWPGTHRALCQTNGKGLR</sequence>
<organism evidence="2 3">
    <name type="scientific">Leptosia nina</name>
    <dbReference type="NCBI Taxonomy" id="320188"/>
    <lineage>
        <taxon>Eukaryota</taxon>
        <taxon>Metazoa</taxon>
        <taxon>Ecdysozoa</taxon>
        <taxon>Arthropoda</taxon>
        <taxon>Hexapoda</taxon>
        <taxon>Insecta</taxon>
        <taxon>Pterygota</taxon>
        <taxon>Neoptera</taxon>
        <taxon>Endopterygota</taxon>
        <taxon>Lepidoptera</taxon>
        <taxon>Glossata</taxon>
        <taxon>Ditrysia</taxon>
        <taxon>Papilionoidea</taxon>
        <taxon>Pieridae</taxon>
        <taxon>Pierinae</taxon>
        <taxon>Leptosia</taxon>
    </lineage>
</organism>
<gene>
    <name evidence="2" type="ORF">LNINA_LOCUS7875</name>
</gene>
<name>A0AAV1JG54_9NEOP</name>
<evidence type="ECO:0000313" key="3">
    <source>
        <dbReference type="Proteomes" id="UP001497472"/>
    </source>
</evidence>
<dbReference type="EMBL" id="CAVLEF010000010">
    <property type="protein sequence ID" value="CAK1548505.1"/>
    <property type="molecule type" value="Genomic_DNA"/>
</dbReference>
<dbReference type="AlphaFoldDB" id="A0AAV1JG54"/>
<evidence type="ECO:0000256" key="1">
    <source>
        <dbReference type="SAM" id="MobiDB-lite"/>
    </source>
</evidence>